<sequence>MPPLSPIPDPPVLQEQLGVPPQPTLDDPDDEKDETLGPDSMPGYERVEALASYLDHFCQDRGVITNQQGNRIIELWNALHRSDKTVRVPPHHQQKFTKGRFKHFRGMTVIPGNDGTCRCFLGENTGPAVPGLMPTGTRSASLTSCALMYPGQVRHRGHSIQGWSLIMTAYKNIRDKVLSSSPVGVLSP</sequence>
<reference evidence="3" key="1">
    <citation type="submission" date="2025-08" db="UniProtKB">
        <authorList>
            <consortium name="RefSeq"/>
        </authorList>
    </citation>
    <scope>IDENTIFICATION</scope>
</reference>
<evidence type="ECO:0000313" key="3">
    <source>
        <dbReference type="RefSeq" id="XP_022110142.1"/>
    </source>
</evidence>
<evidence type="ECO:0000313" key="2">
    <source>
        <dbReference type="Proteomes" id="UP000694845"/>
    </source>
</evidence>
<protein>
    <submittedName>
        <fullName evidence="3">Uncharacterized protein LOC110989812</fullName>
    </submittedName>
</protein>
<dbReference type="Proteomes" id="UP000694845">
    <property type="component" value="Unplaced"/>
</dbReference>
<dbReference type="GeneID" id="110989812"/>
<organism evidence="2 3">
    <name type="scientific">Acanthaster planci</name>
    <name type="common">Crown-of-thorns starfish</name>
    <dbReference type="NCBI Taxonomy" id="133434"/>
    <lineage>
        <taxon>Eukaryota</taxon>
        <taxon>Metazoa</taxon>
        <taxon>Echinodermata</taxon>
        <taxon>Eleutherozoa</taxon>
        <taxon>Asterozoa</taxon>
        <taxon>Asteroidea</taxon>
        <taxon>Valvatacea</taxon>
        <taxon>Valvatida</taxon>
        <taxon>Acanthasteridae</taxon>
        <taxon>Acanthaster</taxon>
    </lineage>
</organism>
<gene>
    <name evidence="3" type="primary">LOC110989812</name>
</gene>
<feature type="compositionally biased region" description="Pro residues" evidence="1">
    <location>
        <begin position="1"/>
        <end position="11"/>
    </location>
</feature>
<dbReference type="RefSeq" id="XP_022110142.1">
    <property type="nucleotide sequence ID" value="XM_022254450.1"/>
</dbReference>
<feature type="region of interest" description="Disordered" evidence="1">
    <location>
        <begin position="1"/>
        <end position="42"/>
    </location>
</feature>
<accession>A0A8B7ZYH4</accession>
<dbReference type="OrthoDB" id="8955728at2759"/>
<dbReference type="AlphaFoldDB" id="A0A8B7ZYH4"/>
<dbReference type="KEGG" id="aplc:110989812"/>
<evidence type="ECO:0000256" key="1">
    <source>
        <dbReference type="SAM" id="MobiDB-lite"/>
    </source>
</evidence>
<name>A0A8B7ZYH4_ACAPL</name>
<keyword evidence="2" id="KW-1185">Reference proteome</keyword>
<proteinExistence type="predicted"/>